<accession>A0A1F6BXI4</accession>
<organism evidence="5 6">
    <name type="scientific">Candidatus Kaiserbacteria bacterium RIFCSPHIGHO2_01_FULL_46_22</name>
    <dbReference type="NCBI Taxonomy" id="1798475"/>
    <lineage>
        <taxon>Bacteria</taxon>
        <taxon>Candidatus Kaiseribacteriota</taxon>
    </lineage>
</organism>
<dbReference type="InterPro" id="IPR036565">
    <property type="entry name" value="Mur-like_cat_sf"/>
</dbReference>
<dbReference type="Pfam" id="PF08245">
    <property type="entry name" value="Mur_ligase_M"/>
    <property type="match status" value="1"/>
</dbReference>
<dbReference type="UniPathway" id="UPA00219"/>
<gene>
    <name evidence="5" type="ORF">A2837_03165</name>
</gene>
<keyword evidence="2" id="KW-0132">Cell division</keyword>
<comment type="pathway">
    <text evidence="2">Cell wall biogenesis; peptidoglycan biosynthesis.</text>
</comment>
<dbReference type="NCBIfam" id="TIGR01085">
    <property type="entry name" value="murE"/>
    <property type="match status" value="1"/>
</dbReference>
<feature type="domain" description="Mur ligase C-terminal" evidence="3">
    <location>
        <begin position="282"/>
        <end position="399"/>
    </location>
</feature>
<sequence length="429" mass="48049">MDTILYWSKRILPGQFLNYLRPPYHLALAWLGDKIYHHPSRELIVIAVTGTKGKSTTVELISAILSTAGINTASLSTIQFKIGNDARPNLYKMTTPGRFFVQKFLRDAATAGCTHAVLEMTSEGAKQYRHRFIELDALVFTNLTPEHIESHGSFLRYKEAKLSIASALEKSPKRPRYVIANIDDEHGKDFLNIDVEEKIPFSLDTLNLHTLHKDSIGLIFKDGGEEITIRVPLVGLFNVYNALAAITLARGLDIPWRSIEKALGTLPPIHGRVEHFYSPAGSSKQITVVVDYAHTPDSLEKLYQAFKDVPKVCILGNTGGGRDRWKRPEMGAIAENYCDRIILTNEDPYDENPRKILEEMANGIADKSKLDIIMDRRLAIRTAFKEAKNGDYVIISGKGTDPYIMGPNNTREKWSDAEVVQEELAALAE</sequence>
<dbReference type="GO" id="GO:0051301">
    <property type="term" value="P:cell division"/>
    <property type="evidence" value="ECO:0007669"/>
    <property type="project" value="UniProtKB-KW"/>
</dbReference>
<evidence type="ECO:0000259" key="4">
    <source>
        <dbReference type="Pfam" id="PF08245"/>
    </source>
</evidence>
<dbReference type="GO" id="GO:0008360">
    <property type="term" value="P:regulation of cell shape"/>
    <property type="evidence" value="ECO:0007669"/>
    <property type="project" value="UniProtKB-KW"/>
</dbReference>
<comment type="caution">
    <text evidence="5">The sequence shown here is derived from an EMBL/GenBank/DDBJ whole genome shotgun (WGS) entry which is preliminary data.</text>
</comment>
<dbReference type="InterPro" id="IPR013221">
    <property type="entry name" value="Mur_ligase_cen"/>
</dbReference>
<dbReference type="SUPFAM" id="SSF53244">
    <property type="entry name" value="MurD-like peptide ligases, peptide-binding domain"/>
    <property type="match status" value="1"/>
</dbReference>
<dbReference type="PANTHER" id="PTHR23135:SF4">
    <property type="entry name" value="UDP-N-ACETYLMURAMOYL-L-ALANYL-D-GLUTAMATE--2,6-DIAMINOPIMELATE LIGASE MURE HOMOLOG, CHLOROPLASTIC"/>
    <property type="match status" value="1"/>
</dbReference>
<feature type="domain" description="Mur ligase central" evidence="4">
    <location>
        <begin position="48"/>
        <end position="249"/>
    </location>
</feature>
<proteinExistence type="inferred from homology"/>
<evidence type="ECO:0000256" key="1">
    <source>
        <dbReference type="ARBA" id="ARBA00005898"/>
    </source>
</evidence>
<dbReference type="InterPro" id="IPR004101">
    <property type="entry name" value="Mur_ligase_C"/>
</dbReference>
<dbReference type="GO" id="GO:0009252">
    <property type="term" value="P:peptidoglycan biosynthetic process"/>
    <property type="evidence" value="ECO:0007669"/>
    <property type="project" value="UniProtKB-UniPathway"/>
</dbReference>
<dbReference type="GO" id="GO:0071555">
    <property type="term" value="P:cell wall organization"/>
    <property type="evidence" value="ECO:0007669"/>
    <property type="project" value="UniProtKB-KW"/>
</dbReference>
<evidence type="ECO:0000313" key="6">
    <source>
        <dbReference type="Proteomes" id="UP000176322"/>
    </source>
</evidence>
<dbReference type="EMBL" id="MFKO01000008">
    <property type="protein sequence ID" value="OGG41482.1"/>
    <property type="molecule type" value="Genomic_DNA"/>
</dbReference>
<dbReference type="Proteomes" id="UP000176322">
    <property type="component" value="Unassembled WGS sequence"/>
</dbReference>
<dbReference type="InterPro" id="IPR005761">
    <property type="entry name" value="UDP-N-AcMur-Glu-dNH2Pim_ligase"/>
</dbReference>
<evidence type="ECO:0000259" key="3">
    <source>
        <dbReference type="Pfam" id="PF02875"/>
    </source>
</evidence>
<dbReference type="InterPro" id="IPR036615">
    <property type="entry name" value="Mur_ligase_C_dom_sf"/>
</dbReference>
<comment type="subcellular location">
    <subcellularLocation>
        <location evidence="2">Cytoplasm</location>
    </subcellularLocation>
</comment>
<comment type="similarity">
    <text evidence="1">Belongs to the MurCDEF family. MurE subfamily.</text>
</comment>
<dbReference type="GO" id="GO:0005524">
    <property type="term" value="F:ATP binding"/>
    <property type="evidence" value="ECO:0007669"/>
    <property type="project" value="InterPro"/>
</dbReference>
<dbReference type="SUPFAM" id="SSF53623">
    <property type="entry name" value="MurD-like peptide ligases, catalytic domain"/>
    <property type="match status" value="1"/>
</dbReference>
<keyword evidence="2" id="KW-0133">Cell shape</keyword>
<dbReference type="STRING" id="1798475.A2837_03165"/>
<dbReference type="PANTHER" id="PTHR23135">
    <property type="entry name" value="MUR LIGASE FAMILY MEMBER"/>
    <property type="match status" value="1"/>
</dbReference>
<dbReference type="GO" id="GO:0005737">
    <property type="term" value="C:cytoplasm"/>
    <property type="evidence" value="ECO:0007669"/>
    <property type="project" value="UniProtKB-SubCell"/>
</dbReference>
<dbReference type="GO" id="GO:0016881">
    <property type="term" value="F:acid-amino acid ligase activity"/>
    <property type="evidence" value="ECO:0007669"/>
    <property type="project" value="InterPro"/>
</dbReference>
<evidence type="ECO:0000313" key="5">
    <source>
        <dbReference type="EMBL" id="OGG41482.1"/>
    </source>
</evidence>
<keyword evidence="2" id="KW-0573">Peptidoglycan synthesis</keyword>
<dbReference type="AlphaFoldDB" id="A0A1F6BXI4"/>
<protein>
    <recommendedName>
        <fullName evidence="7">UDP-N-acetylmuramyl-tripeptide synthetase</fullName>
    </recommendedName>
</protein>
<evidence type="ECO:0008006" key="7">
    <source>
        <dbReference type="Google" id="ProtNLM"/>
    </source>
</evidence>
<dbReference type="Gene3D" id="3.90.190.20">
    <property type="entry name" value="Mur ligase, C-terminal domain"/>
    <property type="match status" value="1"/>
</dbReference>
<reference evidence="5 6" key="1">
    <citation type="journal article" date="2016" name="Nat. Commun.">
        <title>Thousands of microbial genomes shed light on interconnected biogeochemical processes in an aquifer system.</title>
        <authorList>
            <person name="Anantharaman K."/>
            <person name="Brown C.T."/>
            <person name="Hug L.A."/>
            <person name="Sharon I."/>
            <person name="Castelle C.J."/>
            <person name="Probst A.J."/>
            <person name="Thomas B.C."/>
            <person name="Singh A."/>
            <person name="Wilkins M.J."/>
            <person name="Karaoz U."/>
            <person name="Brodie E.L."/>
            <person name="Williams K.H."/>
            <person name="Hubbard S.S."/>
            <person name="Banfield J.F."/>
        </authorList>
    </citation>
    <scope>NUCLEOTIDE SEQUENCE [LARGE SCALE GENOMIC DNA]</scope>
</reference>
<dbReference type="Gene3D" id="3.40.1190.10">
    <property type="entry name" value="Mur-like, catalytic domain"/>
    <property type="match status" value="1"/>
</dbReference>
<evidence type="ECO:0000256" key="2">
    <source>
        <dbReference type="RuleBase" id="RU004135"/>
    </source>
</evidence>
<keyword evidence="2" id="KW-0961">Cell wall biogenesis/degradation</keyword>
<keyword evidence="2" id="KW-0131">Cell cycle</keyword>
<dbReference type="Pfam" id="PF02875">
    <property type="entry name" value="Mur_ligase_C"/>
    <property type="match status" value="1"/>
</dbReference>
<name>A0A1F6BXI4_9BACT</name>